<comment type="catalytic activity">
    <reaction evidence="3">
        <text>prephenate + S-adenosyl-L-methionine = carboxy-S-adenosyl-L-methionine + 3-phenylpyruvate + H2O</text>
        <dbReference type="Rhea" id="RHEA:51692"/>
        <dbReference type="ChEBI" id="CHEBI:15377"/>
        <dbReference type="ChEBI" id="CHEBI:18005"/>
        <dbReference type="ChEBI" id="CHEBI:29934"/>
        <dbReference type="ChEBI" id="CHEBI:59789"/>
        <dbReference type="ChEBI" id="CHEBI:134278"/>
    </reaction>
</comment>
<gene>
    <name evidence="3 5" type="primary">cmoA</name>
    <name evidence="5" type="ORF">PF021_04305</name>
</gene>
<dbReference type="Proteomes" id="UP001210261">
    <property type="component" value="Unassembled WGS sequence"/>
</dbReference>
<dbReference type="HAMAP" id="MF_01589">
    <property type="entry name" value="Cx_SAM_synthase"/>
    <property type="match status" value="1"/>
</dbReference>
<proteinExistence type="inferred from homology"/>
<keyword evidence="1 3" id="KW-0808">Transferase</keyword>
<feature type="binding site" evidence="3">
    <location>
        <position position="124"/>
    </location>
    <ligand>
        <name>S-adenosyl-L-methionine</name>
        <dbReference type="ChEBI" id="CHEBI:59789"/>
    </ligand>
</feature>
<comment type="similarity">
    <text evidence="3">Belongs to the class I-like SAM-binding methyltransferase superfamily. Cx-SAM synthase family.</text>
</comment>
<reference evidence="5 6" key="1">
    <citation type="submission" date="2023-01" db="EMBL/GenBank/DDBJ databases">
        <title>Description of Helicobacter ibis sp. nov. isolated from faecal droppings of black-faced ibis (Theristicus melanopis).</title>
        <authorList>
            <person name="Lopez-Cantillo M."/>
            <person name="Vidal-Veuthey B."/>
            <person name="Mella A."/>
            <person name="De La Haba R."/>
            <person name="Collado L."/>
        </authorList>
    </citation>
    <scope>NUCLEOTIDE SEQUENCE [LARGE SCALE GENOMIC DNA]</scope>
    <source>
        <strain evidence="5 6">A82</strain>
    </source>
</reference>
<feature type="binding site" evidence="3">
    <location>
        <begin position="109"/>
        <end position="110"/>
    </location>
    <ligand>
        <name>S-adenosyl-L-methionine</name>
        <dbReference type="ChEBI" id="CHEBI:59789"/>
    </ligand>
</feature>
<feature type="binding site" evidence="3">
    <location>
        <begin position="83"/>
        <end position="84"/>
    </location>
    <ligand>
        <name>S-adenosyl-L-methionine</name>
        <dbReference type="ChEBI" id="CHEBI:59789"/>
    </ligand>
</feature>
<dbReference type="InterPro" id="IPR005271">
    <property type="entry name" value="CmoA"/>
</dbReference>
<evidence type="ECO:0000256" key="2">
    <source>
        <dbReference type="ARBA" id="ARBA00022691"/>
    </source>
</evidence>
<name>A0ABT4VDZ6_9HELI</name>
<dbReference type="Pfam" id="PF13649">
    <property type="entry name" value="Methyltransf_25"/>
    <property type="match status" value="1"/>
</dbReference>
<keyword evidence="2 3" id="KW-0949">S-adenosyl-L-methionine</keyword>
<dbReference type="PIRSF" id="PIRSF006325">
    <property type="entry name" value="MeTrfase_bac"/>
    <property type="match status" value="1"/>
</dbReference>
<comment type="caution">
    <text evidence="5">The sequence shown here is derived from an EMBL/GenBank/DDBJ whole genome shotgun (WGS) entry which is preliminary data.</text>
</comment>
<dbReference type="InterPro" id="IPR041698">
    <property type="entry name" value="Methyltransf_25"/>
</dbReference>
<comment type="function">
    <text evidence="3">Catalyzes the conversion of S-adenosyl-L-methionine (SAM) to carboxy-S-adenosyl-L-methionine (Cx-SAM).</text>
</comment>
<dbReference type="InterPro" id="IPR029063">
    <property type="entry name" value="SAM-dependent_MTases_sf"/>
</dbReference>
<keyword evidence="6" id="KW-1185">Reference proteome</keyword>
<dbReference type="PANTHER" id="PTHR43861">
    <property type="entry name" value="TRANS-ACONITATE 2-METHYLTRANSFERASE-RELATED"/>
    <property type="match status" value="1"/>
</dbReference>
<feature type="domain" description="Methyltransferase" evidence="4">
    <location>
        <begin position="55"/>
        <end position="150"/>
    </location>
</feature>
<dbReference type="CDD" id="cd02440">
    <property type="entry name" value="AdoMet_MTases"/>
    <property type="match status" value="1"/>
</dbReference>
<dbReference type="SUPFAM" id="SSF53335">
    <property type="entry name" value="S-adenosyl-L-methionine-dependent methyltransferases"/>
    <property type="match status" value="1"/>
</dbReference>
<evidence type="ECO:0000256" key="3">
    <source>
        <dbReference type="HAMAP-Rule" id="MF_01589"/>
    </source>
</evidence>
<sequence>MDKVFSVEKDRQFEFDESVADVFDDMLSRSVPFYKEVLELSSSFALSFVKEGDRILDLGTSTASMLVEIARKSKYKLDLVGIDNSPYMIKHAKNKLLAYGINATLIEGDVLEYDFGSCNCIISNYTLQFIRPPQRLSLVKKISNSIKEGGVFICSEKTICEDKGLDYKFINYYLDYKKSHGYSEFEINKKREALENVLVPYSEEENKKMFLESGFRDVQILFKWVNFATFIAIK</sequence>
<accession>A0ABT4VDZ6</accession>
<evidence type="ECO:0000256" key="1">
    <source>
        <dbReference type="ARBA" id="ARBA00022679"/>
    </source>
</evidence>
<dbReference type="NCBIfam" id="TIGR00740">
    <property type="entry name" value="carboxy-S-adenosyl-L-methionine synthase CmoA"/>
    <property type="match status" value="1"/>
</dbReference>
<feature type="binding site" evidence="3">
    <location>
        <begin position="59"/>
        <end position="61"/>
    </location>
    <ligand>
        <name>S-adenosyl-L-methionine</name>
        <dbReference type="ChEBI" id="CHEBI:59789"/>
    </ligand>
</feature>
<dbReference type="EC" id="2.1.3.-" evidence="3"/>
<feature type="binding site" evidence="3">
    <location>
        <position position="34"/>
    </location>
    <ligand>
        <name>S-adenosyl-L-methionine</name>
        <dbReference type="ChEBI" id="CHEBI:59789"/>
    </ligand>
</feature>
<dbReference type="EMBL" id="JAQHXR010000002">
    <property type="protein sequence ID" value="MDA3968895.1"/>
    <property type="molecule type" value="Genomic_DNA"/>
</dbReference>
<evidence type="ECO:0000259" key="4">
    <source>
        <dbReference type="Pfam" id="PF13649"/>
    </source>
</evidence>
<feature type="binding site" evidence="3">
    <location>
        <position position="191"/>
    </location>
    <ligand>
        <name>S-adenosyl-L-methionine</name>
        <dbReference type="ChEBI" id="CHEBI:59789"/>
    </ligand>
</feature>
<evidence type="ECO:0000313" key="5">
    <source>
        <dbReference type="EMBL" id="MDA3968895.1"/>
    </source>
</evidence>
<organism evidence="5 6">
    <name type="scientific">Helicobacter ibis</name>
    <dbReference type="NCBI Taxonomy" id="2962633"/>
    <lineage>
        <taxon>Bacteria</taxon>
        <taxon>Pseudomonadati</taxon>
        <taxon>Campylobacterota</taxon>
        <taxon>Epsilonproteobacteria</taxon>
        <taxon>Campylobacterales</taxon>
        <taxon>Helicobacteraceae</taxon>
        <taxon>Helicobacter</taxon>
    </lineage>
</organism>
<dbReference type="PANTHER" id="PTHR43861:SF2">
    <property type="entry name" value="CARBOXY-S-ADENOSYL-L-METHIONINE SYNTHASE"/>
    <property type="match status" value="1"/>
</dbReference>
<dbReference type="Gene3D" id="3.40.50.150">
    <property type="entry name" value="Vaccinia Virus protein VP39"/>
    <property type="match status" value="1"/>
</dbReference>
<protein>
    <recommendedName>
        <fullName evidence="3">Carboxy-S-adenosyl-L-methionine synthase</fullName>
        <shortName evidence="3">Cx-SAM synthase</shortName>
        <ecNumber evidence="3">2.1.3.-</ecNumber>
    </recommendedName>
</protein>
<evidence type="ECO:0000313" key="6">
    <source>
        <dbReference type="Proteomes" id="UP001210261"/>
    </source>
</evidence>
<dbReference type="RefSeq" id="WP_271021187.1">
    <property type="nucleotide sequence ID" value="NZ_JAQHXR010000002.1"/>
</dbReference>